<protein>
    <recommendedName>
        <fullName evidence="4">Ribosomal protein S10</fullName>
    </recommendedName>
</protein>
<evidence type="ECO:0008006" key="4">
    <source>
        <dbReference type="Google" id="ProtNLM"/>
    </source>
</evidence>
<reference evidence="2" key="1">
    <citation type="submission" date="2023-07" db="EMBL/GenBank/DDBJ databases">
        <authorList>
            <person name="Stuckert A."/>
        </authorList>
    </citation>
    <scope>NUCLEOTIDE SEQUENCE</scope>
</reference>
<dbReference type="InterPro" id="IPR026775">
    <property type="entry name" value="Zar1"/>
</dbReference>
<proteinExistence type="predicted"/>
<comment type="caution">
    <text evidence="2">The sequence shown here is derived from an EMBL/GenBank/DDBJ whole genome shotgun (WGS) entry which is preliminary data.</text>
</comment>
<dbReference type="PANTHER" id="PTHR31054">
    <property type="entry name" value="ZYGOTE ARREST PROTEIN 1-LIKE ISOFORM X1"/>
    <property type="match status" value="1"/>
</dbReference>
<gene>
    <name evidence="2" type="ORF">RIMI_LOCUS23148842</name>
</gene>
<organism evidence="2 3">
    <name type="scientific">Ranitomeya imitator</name>
    <name type="common">mimic poison frog</name>
    <dbReference type="NCBI Taxonomy" id="111125"/>
    <lineage>
        <taxon>Eukaryota</taxon>
        <taxon>Metazoa</taxon>
        <taxon>Chordata</taxon>
        <taxon>Craniata</taxon>
        <taxon>Vertebrata</taxon>
        <taxon>Euteleostomi</taxon>
        <taxon>Amphibia</taxon>
        <taxon>Batrachia</taxon>
        <taxon>Anura</taxon>
        <taxon>Neobatrachia</taxon>
        <taxon>Hyloidea</taxon>
        <taxon>Dendrobatidae</taxon>
        <taxon>Dendrobatinae</taxon>
        <taxon>Ranitomeya</taxon>
    </lineage>
</organism>
<dbReference type="Proteomes" id="UP001176940">
    <property type="component" value="Unassembled WGS sequence"/>
</dbReference>
<evidence type="ECO:0000313" key="2">
    <source>
        <dbReference type="EMBL" id="CAJ0968499.1"/>
    </source>
</evidence>
<evidence type="ECO:0000256" key="1">
    <source>
        <dbReference type="SAM" id="MobiDB-lite"/>
    </source>
</evidence>
<feature type="region of interest" description="Disordered" evidence="1">
    <location>
        <begin position="134"/>
        <end position="165"/>
    </location>
</feature>
<dbReference type="PANTHER" id="PTHR31054:SF6">
    <property type="entry name" value="ZYGOTE ARREST PROTEIN 1"/>
    <property type="match status" value="1"/>
</dbReference>
<feature type="compositionally biased region" description="Basic and acidic residues" evidence="1">
    <location>
        <begin position="136"/>
        <end position="165"/>
    </location>
</feature>
<sequence length="165" mass="18865">MTSVEHSDTAIFAVSEFRYRVPIFLRYRKSESVPNPKNKGISWRQKSYLSNYRDTGEYFDNYQRAQLKAILSQVNSKLTLRLTKVNTRDVGIQESPTSPTKTIRFLRTITVYLPVAAGRQTSFQEEDVEVQQKIGEAAKDDVPSIASDKEGKKQASEGKEAKKRR</sequence>
<evidence type="ECO:0000313" key="3">
    <source>
        <dbReference type="Proteomes" id="UP001176940"/>
    </source>
</evidence>
<accession>A0ABN9MPW3</accession>
<keyword evidence="3" id="KW-1185">Reference proteome</keyword>
<dbReference type="EMBL" id="CAUEEQ010079335">
    <property type="protein sequence ID" value="CAJ0968499.1"/>
    <property type="molecule type" value="Genomic_DNA"/>
</dbReference>
<name>A0ABN9MPW3_9NEOB</name>